<organism evidence="1">
    <name type="scientific">bioreactor metagenome</name>
    <dbReference type="NCBI Taxonomy" id="1076179"/>
    <lineage>
        <taxon>unclassified sequences</taxon>
        <taxon>metagenomes</taxon>
        <taxon>ecological metagenomes</taxon>
    </lineage>
</organism>
<sequence>MSATYRTAEHLGRRSAGRLSLSSLERFIAKNPPNTWEHLVDRCASTAYKRAVIQMQEQSDIDSAKQEMQRIINGYKAECMYFERDAKIIDEKIQIFSATLKSLKAAKPVLDAACFLRVRKHG</sequence>
<gene>
    <name evidence="1" type="ORF">SDC9_212275</name>
</gene>
<reference evidence="1" key="1">
    <citation type="submission" date="2019-08" db="EMBL/GenBank/DDBJ databases">
        <authorList>
            <person name="Kucharzyk K."/>
            <person name="Murdoch R.W."/>
            <person name="Higgins S."/>
            <person name="Loffler F."/>
        </authorList>
    </citation>
    <scope>NUCLEOTIDE SEQUENCE</scope>
</reference>
<protein>
    <submittedName>
        <fullName evidence="1">Uncharacterized protein</fullName>
    </submittedName>
</protein>
<evidence type="ECO:0000313" key="1">
    <source>
        <dbReference type="EMBL" id="MPN64500.1"/>
    </source>
</evidence>
<accession>A0A645JN35</accession>
<name>A0A645JN35_9ZZZZ</name>
<dbReference type="AlphaFoldDB" id="A0A645JN35"/>
<dbReference type="EMBL" id="VSSQ01145476">
    <property type="protein sequence ID" value="MPN64500.1"/>
    <property type="molecule type" value="Genomic_DNA"/>
</dbReference>
<comment type="caution">
    <text evidence="1">The sequence shown here is derived from an EMBL/GenBank/DDBJ whole genome shotgun (WGS) entry which is preliminary data.</text>
</comment>
<proteinExistence type="predicted"/>